<keyword evidence="4 8" id="KW-0132">Cell division</keyword>
<organism evidence="8 9">
    <name type="scientific">Clostridium neonatale</name>
    <dbReference type="NCBI Taxonomy" id="137838"/>
    <lineage>
        <taxon>Bacteria</taxon>
        <taxon>Bacillati</taxon>
        <taxon>Bacillota</taxon>
        <taxon>Clostridia</taxon>
        <taxon>Eubacteriales</taxon>
        <taxon>Clostridiaceae</taxon>
        <taxon>Clostridium</taxon>
    </lineage>
</organism>
<comment type="subcellular location">
    <subcellularLocation>
        <location evidence="1">Cytoplasm</location>
    </subcellularLocation>
</comment>
<evidence type="ECO:0000256" key="6">
    <source>
        <dbReference type="ARBA" id="ARBA00023306"/>
    </source>
</evidence>
<gene>
    <name evidence="8" type="ORF">CQ394_03320</name>
</gene>
<dbReference type="PANTHER" id="PTHR35794:SF2">
    <property type="entry name" value="CELL DIVISION PROTEIN DIVIVA"/>
    <property type="match status" value="1"/>
</dbReference>
<accession>A0A2A7MGA8</accession>
<dbReference type="RefSeq" id="WP_058294932.1">
    <property type="nucleotide sequence ID" value="NZ_CAMRXJ010000056.1"/>
</dbReference>
<dbReference type="AlphaFoldDB" id="A0A2A7MGA8"/>
<sequence>MKLTPMDINNKEFKRGLRGYNAEEVDEFLDEVVENYEEMYKENSNLKEKLANLNEKIEYYSKIETTIQNTLLLAQNAAEQAKSSAKKEAELMVKNANETAQKILDKAHNDVIQINDEYEKVKQEFIKFRAKYRNFMNTQMETFDALEKDFIKNYNLGESGEESPKDIIEENESQYSSDTFEEVAADVIKDEALEEGSAKKLENTMSLEEINQELNEIKSFFADNKNE</sequence>
<comment type="caution">
    <text evidence="8">The sequence shown here is derived from an EMBL/GenBank/DDBJ whole genome shotgun (WGS) entry which is preliminary data.</text>
</comment>
<dbReference type="PANTHER" id="PTHR35794">
    <property type="entry name" value="CELL DIVISION PROTEIN DIVIVA"/>
    <property type="match status" value="1"/>
</dbReference>
<evidence type="ECO:0000256" key="3">
    <source>
        <dbReference type="ARBA" id="ARBA00022490"/>
    </source>
</evidence>
<dbReference type="STRING" id="137838.GCA_001458595_02124"/>
<dbReference type="InterPro" id="IPR007793">
    <property type="entry name" value="DivIVA_fam"/>
</dbReference>
<protein>
    <submittedName>
        <fullName evidence="8">Cell division protein DivIVA</fullName>
    </submittedName>
</protein>
<comment type="similarity">
    <text evidence="2">Belongs to the DivIVA family.</text>
</comment>
<dbReference type="NCBIfam" id="TIGR03544">
    <property type="entry name" value="DivI1A_domain"/>
    <property type="match status" value="1"/>
</dbReference>
<keyword evidence="9" id="KW-1185">Reference proteome</keyword>
<evidence type="ECO:0000256" key="7">
    <source>
        <dbReference type="SAM" id="Coils"/>
    </source>
</evidence>
<dbReference type="EMBL" id="PDCJ01000001">
    <property type="protein sequence ID" value="PEG30764.1"/>
    <property type="molecule type" value="Genomic_DNA"/>
</dbReference>
<evidence type="ECO:0000256" key="2">
    <source>
        <dbReference type="ARBA" id="ARBA00009008"/>
    </source>
</evidence>
<proteinExistence type="inferred from homology"/>
<reference evidence="8 9" key="1">
    <citation type="submission" date="2017-10" db="EMBL/GenBank/DDBJ databases">
        <title>Effective Description of Clostridium neonatale sp. nov. linked to necrotizing enterocolitis in neonates and a clarification of species assignable to the genus Clostridium (Prazmowski 1880) emend. Lawson and Rainey 2016.</title>
        <authorList>
            <person name="Bernard K."/>
            <person name="Burdz T."/>
            <person name="Wiebe D."/>
            <person name="Balcewich B."/>
            <person name="Alfa M."/>
            <person name="Bernier A.-M."/>
        </authorList>
    </citation>
    <scope>NUCLEOTIDE SEQUENCE [LARGE SCALE GENOMIC DNA]</scope>
    <source>
        <strain evidence="8 9">LCDC99A005</strain>
    </source>
</reference>
<dbReference type="Gene3D" id="6.10.250.660">
    <property type="match status" value="1"/>
</dbReference>
<name>A0A2A7MGA8_9CLOT</name>
<keyword evidence="6" id="KW-0131">Cell cycle</keyword>
<evidence type="ECO:0000313" key="8">
    <source>
        <dbReference type="EMBL" id="PEG30764.1"/>
    </source>
</evidence>
<dbReference type="Pfam" id="PF05103">
    <property type="entry name" value="DivIVA"/>
    <property type="match status" value="1"/>
</dbReference>
<dbReference type="GO" id="GO:0051301">
    <property type="term" value="P:cell division"/>
    <property type="evidence" value="ECO:0007669"/>
    <property type="project" value="UniProtKB-KW"/>
</dbReference>
<evidence type="ECO:0000256" key="1">
    <source>
        <dbReference type="ARBA" id="ARBA00004496"/>
    </source>
</evidence>
<feature type="coiled-coil region" evidence="7">
    <location>
        <begin position="29"/>
        <end position="124"/>
    </location>
</feature>
<dbReference type="InterPro" id="IPR019933">
    <property type="entry name" value="DivIVA_domain"/>
</dbReference>
<keyword evidence="3" id="KW-0963">Cytoplasm</keyword>
<evidence type="ECO:0000256" key="4">
    <source>
        <dbReference type="ARBA" id="ARBA00022618"/>
    </source>
</evidence>
<dbReference type="Proteomes" id="UP000220840">
    <property type="component" value="Unassembled WGS sequence"/>
</dbReference>
<dbReference type="GO" id="GO:0005737">
    <property type="term" value="C:cytoplasm"/>
    <property type="evidence" value="ECO:0007669"/>
    <property type="project" value="UniProtKB-SubCell"/>
</dbReference>
<evidence type="ECO:0000256" key="5">
    <source>
        <dbReference type="ARBA" id="ARBA00023054"/>
    </source>
</evidence>
<keyword evidence="5 7" id="KW-0175">Coiled coil</keyword>
<evidence type="ECO:0000313" key="9">
    <source>
        <dbReference type="Proteomes" id="UP000220840"/>
    </source>
</evidence>
<dbReference type="OrthoDB" id="9815492at2"/>